<feature type="transmembrane region" description="Helical" evidence="7">
    <location>
        <begin position="126"/>
        <end position="144"/>
    </location>
</feature>
<feature type="transmembrane region" description="Helical" evidence="7">
    <location>
        <begin position="219"/>
        <end position="241"/>
    </location>
</feature>
<feature type="transmembrane region" description="Helical" evidence="7">
    <location>
        <begin position="349"/>
        <end position="368"/>
    </location>
</feature>
<dbReference type="RefSeq" id="XP_018983700.1">
    <property type="nucleotide sequence ID" value="XM_019129439.1"/>
</dbReference>
<evidence type="ECO:0000256" key="7">
    <source>
        <dbReference type="SAM" id="Phobius"/>
    </source>
</evidence>
<comment type="subcellular location">
    <subcellularLocation>
        <location evidence="1">Membrane</location>
        <topology evidence="1">Multi-pass membrane protein</topology>
    </subcellularLocation>
</comment>
<dbReference type="OrthoDB" id="2962993at2759"/>
<feature type="transmembrane region" description="Helical" evidence="7">
    <location>
        <begin position="189"/>
        <end position="207"/>
    </location>
</feature>
<feature type="domain" description="Major facilitator superfamily (MFS) profile" evidence="8">
    <location>
        <begin position="60"/>
        <end position="499"/>
    </location>
</feature>
<feature type="region of interest" description="Disordered" evidence="6">
    <location>
        <begin position="1"/>
        <end position="25"/>
    </location>
</feature>
<dbReference type="InterPro" id="IPR020846">
    <property type="entry name" value="MFS_dom"/>
</dbReference>
<dbReference type="Proteomes" id="UP000094336">
    <property type="component" value="Unassembled WGS sequence"/>
</dbReference>
<dbReference type="Gene3D" id="1.20.1250.20">
    <property type="entry name" value="MFS general substrate transporter like domains"/>
    <property type="match status" value="2"/>
</dbReference>
<feature type="transmembrane region" description="Helical" evidence="7">
    <location>
        <begin position="438"/>
        <end position="461"/>
    </location>
</feature>
<evidence type="ECO:0000256" key="5">
    <source>
        <dbReference type="ARBA" id="ARBA00023136"/>
    </source>
</evidence>
<evidence type="ECO:0000256" key="6">
    <source>
        <dbReference type="SAM" id="MobiDB-lite"/>
    </source>
</evidence>
<evidence type="ECO:0000256" key="3">
    <source>
        <dbReference type="ARBA" id="ARBA00022692"/>
    </source>
</evidence>
<dbReference type="Pfam" id="PF07690">
    <property type="entry name" value="MFS_1"/>
    <property type="match status" value="1"/>
</dbReference>
<evidence type="ECO:0000313" key="9">
    <source>
        <dbReference type="EMBL" id="ODQ78372.1"/>
    </source>
</evidence>
<dbReference type="AlphaFoldDB" id="A0A1E3QMQ5"/>
<keyword evidence="2" id="KW-0813">Transport</keyword>
<dbReference type="InterPro" id="IPR011701">
    <property type="entry name" value="MFS"/>
</dbReference>
<dbReference type="EMBL" id="KV454435">
    <property type="protein sequence ID" value="ODQ78372.1"/>
    <property type="molecule type" value="Genomic_DNA"/>
</dbReference>
<keyword evidence="5 7" id="KW-0472">Membrane</keyword>
<feature type="transmembrane region" description="Helical" evidence="7">
    <location>
        <begin position="467"/>
        <end position="492"/>
    </location>
</feature>
<dbReference type="STRING" id="984486.A0A1E3QMQ5"/>
<accession>A0A1E3QMQ5</accession>
<proteinExistence type="predicted"/>
<evidence type="ECO:0000256" key="2">
    <source>
        <dbReference type="ARBA" id="ARBA00022448"/>
    </source>
</evidence>
<evidence type="ECO:0000259" key="8">
    <source>
        <dbReference type="PROSITE" id="PS50850"/>
    </source>
</evidence>
<protein>
    <recommendedName>
        <fullName evidence="8">Major facilitator superfamily (MFS) profile domain-containing protein</fullName>
    </recommendedName>
</protein>
<feature type="transmembrane region" description="Helical" evidence="7">
    <location>
        <begin position="404"/>
        <end position="426"/>
    </location>
</feature>
<feature type="transmembrane region" description="Helical" evidence="7">
    <location>
        <begin position="156"/>
        <end position="177"/>
    </location>
</feature>
<dbReference type="PANTHER" id="PTHR43791">
    <property type="entry name" value="PERMEASE-RELATED"/>
    <property type="match status" value="1"/>
</dbReference>
<evidence type="ECO:0000256" key="1">
    <source>
        <dbReference type="ARBA" id="ARBA00004141"/>
    </source>
</evidence>
<evidence type="ECO:0000313" key="10">
    <source>
        <dbReference type="Proteomes" id="UP000094336"/>
    </source>
</evidence>
<dbReference type="FunFam" id="1.20.1250.20:FF:000068">
    <property type="entry name" value="MFS general substrate transporter"/>
    <property type="match status" value="1"/>
</dbReference>
<keyword evidence="4 7" id="KW-1133">Transmembrane helix</keyword>
<dbReference type="GeneID" id="30147292"/>
<dbReference type="GO" id="GO:0016020">
    <property type="term" value="C:membrane"/>
    <property type="evidence" value="ECO:0007669"/>
    <property type="project" value="UniProtKB-SubCell"/>
</dbReference>
<organism evidence="9 10">
    <name type="scientific">Babjeviella inositovora NRRL Y-12698</name>
    <dbReference type="NCBI Taxonomy" id="984486"/>
    <lineage>
        <taxon>Eukaryota</taxon>
        <taxon>Fungi</taxon>
        <taxon>Dikarya</taxon>
        <taxon>Ascomycota</taxon>
        <taxon>Saccharomycotina</taxon>
        <taxon>Pichiomycetes</taxon>
        <taxon>Serinales incertae sedis</taxon>
        <taxon>Babjeviella</taxon>
    </lineage>
</organism>
<dbReference type="SUPFAM" id="SSF103473">
    <property type="entry name" value="MFS general substrate transporter"/>
    <property type="match status" value="1"/>
</dbReference>
<feature type="transmembrane region" description="Helical" evidence="7">
    <location>
        <begin position="380"/>
        <end position="398"/>
    </location>
</feature>
<feature type="transmembrane region" description="Helical" evidence="7">
    <location>
        <begin position="313"/>
        <end position="337"/>
    </location>
</feature>
<keyword evidence="10" id="KW-1185">Reference proteome</keyword>
<dbReference type="PROSITE" id="PS50850">
    <property type="entry name" value="MFS"/>
    <property type="match status" value="1"/>
</dbReference>
<gene>
    <name evidence="9" type="ORF">BABINDRAFT_162609</name>
</gene>
<keyword evidence="3 7" id="KW-0812">Transmembrane</keyword>
<dbReference type="InterPro" id="IPR036259">
    <property type="entry name" value="MFS_trans_sf"/>
</dbReference>
<name>A0A1E3QMQ5_9ASCO</name>
<evidence type="ECO:0000256" key="4">
    <source>
        <dbReference type="ARBA" id="ARBA00022989"/>
    </source>
</evidence>
<dbReference type="FunFam" id="1.20.1250.20:FF:000034">
    <property type="entry name" value="MFS general substrate transporter"/>
    <property type="match status" value="1"/>
</dbReference>
<sequence length="530" mass="58823">MSADKIQPSYEVSSSPDPDAYPDEAKNPLEAVISYDGMTAQERFPNIDEKKVLRKMDMHLLPMLAVLYLLSFLDRGNIGNAKIEGLVEDLGLSSKQYNLCLTIFFITYSFFEVPSNMCLKLLRPSIWLPSIMIAWGVVMTLMGIVHNFAGLFACRLFLGVAEAGLFPGATYILTMWYCKGEIQFRQAMFFSAASVAGAFSGLLAFGISKMDGIGGLEGWRWIFILEGLLTVLVAFGSFWGLQDFPETASFLTPEEREFVLWRLANDSNNTPGGEVTESRKIQYSDASSRVPLVEKKSTPWQPIKQVLSDWQCWFHLVVYYSIIVPLYGISLFLPTIILNLGYTSAKAQLMTVPIYISASIAGVAQALFSDRVGLRSPFLVMNLLFLIVGYSMCVATDPRVKPGVIYGGCYLIALGLYPAFPGAISWNANNLAGSYKRAVGMAFNIGIGNFGGAIASNIYIAKDKPRFILGHSVELGFISLGLCGIIVLVTVYRKINDKREKELQDGKWDGYTREEIFDMGDKSPLYRYSL</sequence>
<reference evidence="10" key="1">
    <citation type="submission" date="2016-05" db="EMBL/GenBank/DDBJ databases">
        <title>Comparative genomics of biotechnologically important yeasts.</title>
        <authorList>
            <consortium name="DOE Joint Genome Institute"/>
            <person name="Riley R."/>
            <person name="Haridas S."/>
            <person name="Wolfe K.H."/>
            <person name="Lopes M.R."/>
            <person name="Hittinger C.T."/>
            <person name="Goker M."/>
            <person name="Salamov A."/>
            <person name="Wisecaver J."/>
            <person name="Long T.M."/>
            <person name="Aerts A.L."/>
            <person name="Barry K."/>
            <person name="Choi C."/>
            <person name="Clum A."/>
            <person name="Coughlan A.Y."/>
            <person name="Deshpande S."/>
            <person name="Douglass A.P."/>
            <person name="Hanson S.J."/>
            <person name="Klenk H.-P."/>
            <person name="Labutti K."/>
            <person name="Lapidus A."/>
            <person name="Lindquist E."/>
            <person name="Lipzen A."/>
            <person name="Meier-Kolthoff J.P."/>
            <person name="Ohm R.A."/>
            <person name="Otillar R.P."/>
            <person name="Pangilinan J."/>
            <person name="Peng Y."/>
            <person name="Rokas A."/>
            <person name="Rosa C.A."/>
            <person name="Scheuner C."/>
            <person name="Sibirny A.A."/>
            <person name="Slot J.C."/>
            <person name="Stielow J.B."/>
            <person name="Sun H."/>
            <person name="Kurtzman C.P."/>
            <person name="Blackwell M."/>
            <person name="Grigoriev I.V."/>
            <person name="Jeffries T.W."/>
        </authorList>
    </citation>
    <scope>NUCLEOTIDE SEQUENCE [LARGE SCALE GENOMIC DNA]</scope>
    <source>
        <strain evidence="10">NRRL Y-12698</strain>
    </source>
</reference>
<dbReference type="PANTHER" id="PTHR43791:SF18">
    <property type="entry name" value="NICOTINIC ACID TRANSPORTER TNA1, PUTATIVE (AFU_ORTHOLOGUE AFUA_3G03820)-RELATED"/>
    <property type="match status" value="1"/>
</dbReference>
<dbReference type="GO" id="GO:0022857">
    <property type="term" value="F:transmembrane transporter activity"/>
    <property type="evidence" value="ECO:0007669"/>
    <property type="project" value="InterPro"/>
</dbReference>